<organism evidence="1 2">
    <name type="scientific">Calocera cornea HHB12733</name>
    <dbReference type="NCBI Taxonomy" id="1353952"/>
    <lineage>
        <taxon>Eukaryota</taxon>
        <taxon>Fungi</taxon>
        <taxon>Dikarya</taxon>
        <taxon>Basidiomycota</taxon>
        <taxon>Agaricomycotina</taxon>
        <taxon>Dacrymycetes</taxon>
        <taxon>Dacrymycetales</taxon>
        <taxon>Dacrymycetaceae</taxon>
        <taxon>Calocera</taxon>
    </lineage>
</organism>
<dbReference type="InParanoid" id="A0A165K218"/>
<dbReference type="OrthoDB" id="10529509at2759"/>
<proteinExistence type="predicted"/>
<dbReference type="AlphaFoldDB" id="A0A165K218"/>
<sequence>MEVNSRSLVQEVFLGTYKAYTTSNALISAAIRRWELVKRFGNNIDILLGFFGQWLRLLQKSQEDGVALDALVHFLGALYPTITGDAQRKQTEDILRLARFARGSLPLPWWSDMPITADRFLLLKPDIVADHLSLVTNSCHQLIRAPHIFFCLIQEDPDEWTFPLLGSHMLFFKIRDWAKKIVERDTTDPKAATKSLTDIVYVRHPIITCVLD</sequence>
<dbReference type="InterPro" id="IPR023578">
    <property type="entry name" value="Ras_GEF_dom_sf"/>
</dbReference>
<accession>A0A165K218</accession>
<evidence type="ECO:0000313" key="1">
    <source>
        <dbReference type="EMBL" id="KZT62567.1"/>
    </source>
</evidence>
<dbReference type="Proteomes" id="UP000076842">
    <property type="component" value="Unassembled WGS sequence"/>
</dbReference>
<evidence type="ECO:0000313" key="2">
    <source>
        <dbReference type="Proteomes" id="UP000076842"/>
    </source>
</evidence>
<reference evidence="1 2" key="1">
    <citation type="journal article" date="2016" name="Mol. Biol. Evol.">
        <title>Comparative Genomics of Early-Diverging Mushroom-Forming Fungi Provides Insights into the Origins of Lignocellulose Decay Capabilities.</title>
        <authorList>
            <person name="Nagy L.G."/>
            <person name="Riley R."/>
            <person name="Tritt A."/>
            <person name="Adam C."/>
            <person name="Daum C."/>
            <person name="Floudas D."/>
            <person name="Sun H."/>
            <person name="Yadav J.S."/>
            <person name="Pangilinan J."/>
            <person name="Larsson K.H."/>
            <person name="Matsuura K."/>
            <person name="Barry K."/>
            <person name="Labutti K."/>
            <person name="Kuo R."/>
            <person name="Ohm R.A."/>
            <person name="Bhattacharya S.S."/>
            <person name="Shirouzu T."/>
            <person name="Yoshinaga Y."/>
            <person name="Martin F.M."/>
            <person name="Grigoriev I.V."/>
            <person name="Hibbett D.S."/>
        </authorList>
    </citation>
    <scope>NUCLEOTIDE SEQUENCE [LARGE SCALE GENOMIC DNA]</scope>
    <source>
        <strain evidence="1 2">HHB12733</strain>
    </source>
</reference>
<name>A0A165K218_9BASI</name>
<keyword evidence="2" id="KW-1185">Reference proteome</keyword>
<protein>
    <submittedName>
        <fullName evidence="1">Uncharacterized protein</fullName>
    </submittedName>
</protein>
<dbReference type="EMBL" id="KV423916">
    <property type="protein sequence ID" value="KZT62567.1"/>
    <property type="molecule type" value="Genomic_DNA"/>
</dbReference>
<gene>
    <name evidence="1" type="ORF">CALCODRAFT_206723</name>
</gene>
<dbReference type="SUPFAM" id="SSF48366">
    <property type="entry name" value="Ras GEF"/>
    <property type="match status" value="1"/>
</dbReference>